<evidence type="ECO:0000313" key="1">
    <source>
        <dbReference type="EMBL" id="VAX31791.1"/>
    </source>
</evidence>
<organism evidence="1">
    <name type="scientific">hydrothermal vent metagenome</name>
    <dbReference type="NCBI Taxonomy" id="652676"/>
    <lineage>
        <taxon>unclassified sequences</taxon>
        <taxon>metagenomes</taxon>
        <taxon>ecological metagenomes</taxon>
    </lineage>
</organism>
<name>A0A3B1CYZ9_9ZZZZ</name>
<sequence>MKVLILGLKTKKVIVFSFLLSFLFSGIGVVQGFPIFFTTMAHAHTVFFSSDSHRIRLILHHPGNQDGHETQEHTKHQHDLLDRVIAVSEKDDFSHRDHELEISATEDVFSGSVKTDLVPEPSQESVLKSAPVWFSTQKTTRFSGRSPPNISRYNKTHATTILLI</sequence>
<dbReference type="EMBL" id="UOGF01000078">
    <property type="protein sequence ID" value="VAX31791.1"/>
    <property type="molecule type" value="Genomic_DNA"/>
</dbReference>
<dbReference type="AlphaFoldDB" id="A0A3B1CYZ9"/>
<proteinExistence type="predicted"/>
<gene>
    <name evidence="1" type="ORF">MNBD_NITROSPIRAE01-1022</name>
</gene>
<accession>A0A3B1CYZ9</accession>
<reference evidence="1" key="1">
    <citation type="submission" date="2018-06" db="EMBL/GenBank/DDBJ databases">
        <authorList>
            <person name="Zhirakovskaya E."/>
        </authorList>
    </citation>
    <scope>NUCLEOTIDE SEQUENCE</scope>
</reference>
<protein>
    <submittedName>
        <fullName evidence="1">Uncharacterized protein</fullName>
    </submittedName>
</protein>